<feature type="compositionally biased region" description="Basic and acidic residues" evidence="1">
    <location>
        <begin position="277"/>
        <end position="291"/>
    </location>
</feature>
<evidence type="ECO:0000256" key="1">
    <source>
        <dbReference type="SAM" id="MobiDB-lite"/>
    </source>
</evidence>
<feature type="region of interest" description="Disordered" evidence="1">
    <location>
        <begin position="30"/>
        <end position="51"/>
    </location>
</feature>
<comment type="caution">
    <text evidence="2">The sequence shown here is derived from an EMBL/GenBank/DDBJ whole genome shotgun (WGS) entry which is preliminary data.</text>
</comment>
<dbReference type="EMBL" id="RWGY01000002">
    <property type="protein sequence ID" value="TVU48737.1"/>
    <property type="molecule type" value="Genomic_DNA"/>
</dbReference>
<accession>A0A5J9WLI4</accession>
<proteinExistence type="predicted"/>
<evidence type="ECO:0000313" key="2">
    <source>
        <dbReference type="EMBL" id="TVU48737.1"/>
    </source>
</evidence>
<dbReference type="AlphaFoldDB" id="A0A5J9WLI4"/>
<evidence type="ECO:0000313" key="3">
    <source>
        <dbReference type="Proteomes" id="UP000324897"/>
    </source>
</evidence>
<name>A0A5J9WLI4_9POAL</name>
<gene>
    <name evidence="2" type="ORF">EJB05_00008</name>
</gene>
<dbReference type="Gramene" id="TVU48737">
    <property type="protein sequence ID" value="TVU48737"/>
    <property type="gene ID" value="EJB05_00008"/>
</dbReference>
<protein>
    <recommendedName>
        <fullName evidence="4">No apical meristem-associated C-terminal domain-containing protein</fullName>
    </recommendedName>
</protein>
<evidence type="ECO:0008006" key="4">
    <source>
        <dbReference type="Google" id="ProtNLM"/>
    </source>
</evidence>
<dbReference type="PANTHER" id="PTHR45224">
    <property type="entry name" value="OS01G0527900 PROTEIN-RELATED"/>
    <property type="match status" value="1"/>
</dbReference>
<sequence>MSRQAWKEAVAAARDLLKVDAARVRKAGAAVSTRKAPPARVPEQRSSGCDAATAARSFTDGSYFNGSAMTSPDIAPNHGIINLQILQCGEQMQHLLDALPISCSLSCPKISFLVENLLTKDNNKYVNADSGEEAPRTQDEDVRMMSSWLINSTDSTCGADRKNEQYWADVEVTYNETTPSHRARNAKKIKDRFHKVNKWTDLFHSAWLKARMIYTSGYNDQMWIEKAHIFYLEDNKNLNLGPFVLMEVWNTVKTEAKWVTYNSGLKSARKRTATKGSDNEKEGEAGAHIDLDEVEDQPIPMGQK</sequence>
<dbReference type="PANTHER" id="PTHR45224:SF3">
    <property type="entry name" value="OS11G0506300 PROTEIN"/>
    <property type="match status" value="1"/>
</dbReference>
<dbReference type="OrthoDB" id="640386at2759"/>
<feature type="non-terminal residue" evidence="2">
    <location>
        <position position="1"/>
    </location>
</feature>
<keyword evidence="3" id="KW-1185">Reference proteome</keyword>
<feature type="region of interest" description="Disordered" evidence="1">
    <location>
        <begin position="269"/>
        <end position="304"/>
    </location>
</feature>
<dbReference type="Proteomes" id="UP000324897">
    <property type="component" value="Chromosome 6"/>
</dbReference>
<organism evidence="2 3">
    <name type="scientific">Eragrostis curvula</name>
    <name type="common">weeping love grass</name>
    <dbReference type="NCBI Taxonomy" id="38414"/>
    <lineage>
        <taxon>Eukaryota</taxon>
        <taxon>Viridiplantae</taxon>
        <taxon>Streptophyta</taxon>
        <taxon>Embryophyta</taxon>
        <taxon>Tracheophyta</taxon>
        <taxon>Spermatophyta</taxon>
        <taxon>Magnoliopsida</taxon>
        <taxon>Liliopsida</taxon>
        <taxon>Poales</taxon>
        <taxon>Poaceae</taxon>
        <taxon>PACMAD clade</taxon>
        <taxon>Chloridoideae</taxon>
        <taxon>Eragrostideae</taxon>
        <taxon>Eragrostidinae</taxon>
        <taxon>Eragrostis</taxon>
    </lineage>
</organism>
<reference evidence="2 3" key="1">
    <citation type="journal article" date="2019" name="Sci. Rep.">
        <title>A high-quality genome of Eragrostis curvula grass provides insights into Poaceae evolution and supports new strategies to enhance forage quality.</title>
        <authorList>
            <person name="Carballo J."/>
            <person name="Santos B.A.C.M."/>
            <person name="Zappacosta D."/>
            <person name="Garbus I."/>
            <person name="Selva J.P."/>
            <person name="Gallo C.A."/>
            <person name="Diaz A."/>
            <person name="Albertini E."/>
            <person name="Caccamo M."/>
            <person name="Echenique V."/>
        </authorList>
    </citation>
    <scope>NUCLEOTIDE SEQUENCE [LARGE SCALE GENOMIC DNA]</scope>
    <source>
        <strain evidence="3">cv. Victoria</strain>
        <tissue evidence="2">Leaf</tissue>
    </source>
</reference>